<keyword evidence="5" id="KW-1185">Reference proteome</keyword>
<dbReference type="AlphaFoldDB" id="A0A2S6IVY3"/>
<dbReference type="PANTHER" id="PTHR43022">
    <property type="entry name" value="PROTEIN SMF"/>
    <property type="match status" value="1"/>
</dbReference>
<dbReference type="EMBL" id="PTJD01000001">
    <property type="protein sequence ID" value="PPK98519.1"/>
    <property type="molecule type" value="Genomic_DNA"/>
</dbReference>
<evidence type="ECO:0000313" key="5">
    <source>
        <dbReference type="Proteomes" id="UP000239485"/>
    </source>
</evidence>
<evidence type="ECO:0000259" key="3">
    <source>
        <dbReference type="Pfam" id="PF02481"/>
    </source>
</evidence>
<feature type="domain" description="Smf/DprA SLOG" evidence="3">
    <location>
        <begin position="98"/>
        <end position="318"/>
    </location>
</feature>
<protein>
    <submittedName>
        <fullName evidence="4">DNA processing protein</fullName>
    </submittedName>
</protein>
<organism evidence="4 5">
    <name type="scientific">Kineococcus xinjiangensis</name>
    <dbReference type="NCBI Taxonomy" id="512762"/>
    <lineage>
        <taxon>Bacteria</taxon>
        <taxon>Bacillati</taxon>
        <taxon>Actinomycetota</taxon>
        <taxon>Actinomycetes</taxon>
        <taxon>Kineosporiales</taxon>
        <taxon>Kineosporiaceae</taxon>
        <taxon>Kineococcus</taxon>
    </lineage>
</organism>
<comment type="caution">
    <text evidence="4">The sequence shown here is derived from an EMBL/GenBank/DDBJ whole genome shotgun (WGS) entry which is preliminary data.</text>
</comment>
<accession>A0A2S6IVY3</accession>
<feature type="region of interest" description="Disordered" evidence="2">
    <location>
        <begin position="321"/>
        <end position="340"/>
    </location>
</feature>
<dbReference type="PANTHER" id="PTHR43022:SF1">
    <property type="entry name" value="PROTEIN SMF"/>
    <property type="match status" value="1"/>
</dbReference>
<dbReference type="SUPFAM" id="SSF102405">
    <property type="entry name" value="MCP/YpsA-like"/>
    <property type="match status" value="1"/>
</dbReference>
<reference evidence="4 5" key="1">
    <citation type="submission" date="2018-02" db="EMBL/GenBank/DDBJ databases">
        <title>Genomic Encyclopedia of Archaeal and Bacterial Type Strains, Phase II (KMG-II): from individual species to whole genera.</title>
        <authorList>
            <person name="Goeker M."/>
        </authorList>
    </citation>
    <scope>NUCLEOTIDE SEQUENCE [LARGE SCALE GENOMIC DNA]</scope>
    <source>
        <strain evidence="4 5">DSM 22857</strain>
    </source>
</reference>
<dbReference type="RefSeq" id="WP_211290748.1">
    <property type="nucleotide sequence ID" value="NZ_PTJD01000001.1"/>
</dbReference>
<comment type="similarity">
    <text evidence="1">Belongs to the DprA/Smf family.</text>
</comment>
<proteinExistence type="inferred from homology"/>
<evidence type="ECO:0000256" key="1">
    <source>
        <dbReference type="ARBA" id="ARBA00006525"/>
    </source>
</evidence>
<sequence>MSPGATVPAGPRAPVRPLRQVPGPLRVALDDERTARAAWSRLAEPGDAQASRLVAECGAVAALEAVLAGHGAQRWRLRLEGADPGADLRLLRRLGGRLLVPDDPEWPRGLADLDTATATDGRPLGQPLCLWVRGPLELAAAATTGAALVGSRAATAYGEHVAAELSAGLGERGFAVWSGGAYGIDAAAHRASAATGGPTVAVLAGGVDRLYPRGNTALLERIAETGALVSEVPPGSAPTRWRFLERNRLIAAATRGTVVVEAAWRSGALATADRAERLLRPVGAVPGPVTSAASAGCHRLLRERGAVCVTDAAEAAELLGPVGEHLPPPRTGRQDDLDGLSPADRRVAEVLPSRAAASTEALAASAGLDVACVQAALGRLHLAGIAAPVDGAWRRSAPQRRP</sequence>
<dbReference type="InterPro" id="IPR057666">
    <property type="entry name" value="DrpA_SLOG"/>
</dbReference>
<dbReference type="Proteomes" id="UP000239485">
    <property type="component" value="Unassembled WGS sequence"/>
</dbReference>
<gene>
    <name evidence="4" type="ORF">CLV92_101215</name>
</gene>
<dbReference type="GO" id="GO:0009294">
    <property type="term" value="P:DNA-mediated transformation"/>
    <property type="evidence" value="ECO:0007669"/>
    <property type="project" value="InterPro"/>
</dbReference>
<dbReference type="NCBIfam" id="TIGR00732">
    <property type="entry name" value="dprA"/>
    <property type="match status" value="1"/>
</dbReference>
<dbReference type="Pfam" id="PF02481">
    <property type="entry name" value="DNA_processg_A"/>
    <property type="match status" value="1"/>
</dbReference>
<evidence type="ECO:0000313" key="4">
    <source>
        <dbReference type="EMBL" id="PPK98519.1"/>
    </source>
</evidence>
<dbReference type="Gene3D" id="3.40.50.450">
    <property type="match status" value="1"/>
</dbReference>
<dbReference type="InterPro" id="IPR003488">
    <property type="entry name" value="DprA"/>
</dbReference>
<evidence type="ECO:0000256" key="2">
    <source>
        <dbReference type="SAM" id="MobiDB-lite"/>
    </source>
</evidence>
<name>A0A2S6IVY3_9ACTN</name>